<keyword evidence="4" id="KW-0326">Glycosidase</keyword>
<comment type="caution">
    <text evidence="6">The sequence shown here is derived from an EMBL/GenBank/DDBJ whole genome shotgun (WGS) entry which is preliminary data.</text>
</comment>
<dbReference type="SUPFAM" id="SSF74650">
    <property type="entry name" value="Galactose mutarotase-like"/>
    <property type="match status" value="1"/>
</dbReference>
<dbReference type="InterPro" id="IPR037094">
    <property type="entry name" value="Glyco_hydro_38_cen_sf"/>
</dbReference>
<evidence type="ECO:0000256" key="1">
    <source>
        <dbReference type="ARBA" id="ARBA00009792"/>
    </source>
</evidence>
<evidence type="ECO:0000313" key="6">
    <source>
        <dbReference type="EMBL" id="GLQ55112.1"/>
    </source>
</evidence>
<dbReference type="InterPro" id="IPR000602">
    <property type="entry name" value="Glyco_hydro_38_N"/>
</dbReference>
<accession>A0ABQ5W4X5</accession>
<evidence type="ECO:0000256" key="3">
    <source>
        <dbReference type="ARBA" id="ARBA00022801"/>
    </source>
</evidence>
<dbReference type="SMART" id="SM00872">
    <property type="entry name" value="Alpha-mann_mid"/>
    <property type="match status" value="1"/>
</dbReference>
<evidence type="ECO:0000256" key="2">
    <source>
        <dbReference type="ARBA" id="ARBA00022723"/>
    </source>
</evidence>
<proteinExistence type="inferred from homology"/>
<comment type="similarity">
    <text evidence="1">Belongs to the glycosyl hydrolase 38 family.</text>
</comment>
<dbReference type="Pfam" id="PF07748">
    <property type="entry name" value="Glyco_hydro_38C"/>
    <property type="match status" value="1"/>
</dbReference>
<sequence length="761" mass="84570">MRVHMIANAHIDPVWLWPWQAGVDEAIATASAMADRCDEYADFIFTRGEAWLYKQVELLHPELFVRIRELIERGQWHITGGQFIQPDLNLPTAAGLHRQFTHGQRYFGEKFGISPKVAYNVDSFGHTASLPDILASHFYTSYVFRRPEQHQTALPANTFVWRGTGGAEVVAFRIEPGYVANFADLSGQLEIAIDAADPQLGHTMCFYGVGNHGGGPSKAMIDWIIANRNYDGHELVFSTPQNYFDAIADKRNLLPTVTTELQHAFPGCYSVMHDIKYAQRHGEHLLEQARRAVDAFAADDAEKAAQSTRLDAAWEDLMFTQFHDILTGTSIPSAWDSVRAFQGRARIIGEEVLLHTTRRWSYRALPKANAHQVVVVNTATQPFAGYVEGEPYLDFDDWNARWICDENDNPVPLQIVQPESNQLIPRILFHAEVPAGASRMFRVRDEPAPGGERPERGHELVATSTRLSNGVVEVRLRPGGIAAIAIAGSAVTGPGGVGIHLREDTTDTWTFHTDKWSEPVIDVLSRGDWKVEEQGPLRCRARLDARLGNTAIEWWVSLYRGESAVRMELRINFGERFRLLQMPIDLAQAPDGWTDGIADGAVDRTPSPSEWPFLDWSRLDAGGAAIALTTTDLYSHSIDDRLWQLTLLRSPKMAWGGGEPQTYAGRDHHTDQGVQRFALTLHLGAAAGEGSIAAAVSQAADPLVVFDRYEGMNRPAWGPVPPRGLWGPAMLRNLEAGRASETDVQLESGGLFRRPGHDYAG</sequence>
<dbReference type="EMBL" id="BSNS01000011">
    <property type="protein sequence ID" value="GLQ55112.1"/>
    <property type="molecule type" value="Genomic_DNA"/>
</dbReference>
<dbReference type="InterPro" id="IPR027291">
    <property type="entry name" value="Glyco_hydro_38_N_sf"/>
</dbReference>
<gene>
    <name evidence="6" type="ORF">GCM10010862_23710</name>
</gene>
<dbReference type="Pfam" id="PF09261">
    <property type="entry name" value="Alpha-mann_mid"/>
    <property type="match status" value="1"/>
</dbReference>
<evidence type="ECO:0000313" key="7">
    <source>
        <dbReference type="Proteomes" id="UP001156691"/>
    </source>
</evidence>
<dbReference type="RefSeq" id="WP_284340547.1">
    <property type="nucleotide sequence ID" value="NZ_BSNS01000011.1"/>
</dbReference>
<dbReference type="InterPro" id="IPR011013">
    <property type="entry name" value="Gal_mutarotase_sf_dom"/>
</dbReference>
<dbReference type="InterPro" id="IPR011682">
    <property type="entry name" value="Glyco_hydro_38_C"/>
</dbReference>
<evidence type="ECO:0000259" key="5">
    <source>
        <dbReference type="SMART" id="SM00872"/>
    </source>
</evidence>
<dbReference type="Pfam" id="PF01074">
    <property type="entry name" value="Glyco_hydro_38N"/>
    <property type="match status" value="1"/>
</dbReference>
<dbReference type="Gene3D" id="3.20.110.10">
    <property type="entry name" value="Glycoside hydrolase 38, N terminal domain"/>
    <property type="match status" value="1"/>
</dbReference>
<dbReference type="Proteomes" id="UP001156691">
    <property type="component" value="Unassembled WGS sequence"/>
</dbReference>
<name>A0ABQ5W4X5_9HYPH</name>
<dbReference type="InterPro" id="IPR015341">
    <property type="entry name" value="Glyco_hydro_38_cen"/>
</dbReference>
<dbReference type="Gene3D" id="2.70.98.30">
    <property type="entry name" value="Golgi alpha-mannosidase II, domain 4"/>
    <property type="match status" value="1"/>
</dbReference>
<dbReference type="SUPFAM" id="SSF88688">
    <property type="entry name" value="Families 57/38 glycoside transferase middle domain"/>
    <property type="match status" value="1"/>
</dbReference>
<feature type="domain" description="Glycoside hydrolase family 38 central" evidence="5">
    <location>
        <begin position="263"/>
        <end position="341"/>
    </location>
</feature>
<protein>
    <recommendedName>
        <fullName evidence="5">Glycoside hydrolase family 38 central domain-containing protein</fullName>
    </recommendedName>
</protein>
<organism evidence="6 7">
    <name type="scientific">Devosia nitrariae</name>
    <dbReference type="NCBI Taxonomy" id="2071872"/>
    <lineage>
        <taxon>Bacteria</taxon>
        <taxon>Pseudomonadati</taxon>
        <taxon>Pseudomonadota</taxon>
        <taxon>Alphaproteobacteria</taxon>
        <taxon>Hyphomicrobiales</taxon>
        <taxon>Devosiaceae</taxon>
        <taxon>Devosia</taxon>
    </lineage>
</organism>
<evidence type="ECO:0000256" key="4">
    <source>
        <dbReference type="ARBA" id="ARBA00023295"/>
    </source>
</evidence>
<keyword evidence="2" id="KW-0479">Metal-binding</keyword>
<keyword evidence="3" id="KW-0378">Hydrolase</keyword>
<dbReference type="InterPro" id="IPR028995">
    <property type="entry name" value="Glyco_hydro_57/38_cen_sf"/>
</dbReference>
<reference evidence="7" key="1">
    <citation type="journal article" date="2019" name="Int. J. Syst. Evol. Microbiol.">
        <title>The Global Catalogue of Microorganisms (GCM) 10K type strain sequencing project: providing services to taxonomists for standard genome sequencing and annotation.</title>
        <authorList>
            <consortium name="The Broad Institute Genomics Platform"/>
            <consortium name="The Broad Institute Genome Sequencing Center for Infectious Disease"/>
            <person name="Wu L."/>
            <person name="Ma J."/>
        </authorList>
    </citation>
    <scope>NUCLEOTIDE SEQUENCE [LARGE SCALE GENOMIC DNA]</scope>
    <source>
        <strain evidence="7">NBRC 112416</strain>
    </source>
</reference>
<dbReference type="SUPFAM" id="SSF88713">
    <property type="entry name" value="Glycoside hydrolase/deacetylase"/>
    <property type="match status" value="1"/>
</dbReference>
<dbReference type="PANTHER" id="PTHR46017:SF1">
    <property type="entry name" value="ALPHA-MANNOSIDASE 2C1"/>
    <property type="match status" value="1"/>
</dbReference>
<keyword evidence="7" id="KW-1185">Reference proteome</keyword>
<dbReference type="CDD" id="cd10789">
    <property type="entry name" value="GH38N_AMII_ER_cytosolic"/>
    <property type="match status" value="1"/>
</dbReference>
<dbReference type="PANTHER" id="PTHR46017">
    <property type="entry name" value="ALPHA-MANNOSIDASE 2C1"/>
    <property type="match status" value="1"/>
</dbReference>
<dbReference type="Gene3D" id="1.20.1270.50">
    <property type="entry name" value="Glycoside hydrolase family 38, central domain"/>
    <property type="match status" value="1"/>
</dbReference>
<dbReference type="InterPro" id="IPR011330">
    <property type="entry name" value="Glyco_hydro/deAcase_b/a-brl"/>
</dbReference>